<evidence type="ECO:0000313" key="3">
    <source>
        <dbReference type="Proteomes" id="UP000786662"/>
    </source>
</evidence>
<dbReference type="GO" id="GO:0042910">
    <property type="term" value="F:xenobiotic transmembrane transporter activity"/>
    <property type="evidence" value="ECO:0007669"/>
    <property type="project" value="InterPro"/>
</dbReference>
<dbReference type="Proteomes" id="UP000786662">
    <property type="component" value="Unassembled WGS sequence"/>
</dbReference>
<name>A0A9D6HTU1_9BACT</name>
<proteinExistence type="predicted"/>
<accession>A0A9D6HTU1</accession>
<evidence type="ECO:0000256" key="1">
    <source>
        <dbReference type="SAM" id="Phobius"/>
    </source>
</evidence>
<evidence type="ECO:0000313" key="2">
    <source>
        <dbReference type="EMBL" id="MBI2052265.1"/>
    </source>
</evidence>
<feature type="transmembrane region" description="Helical" evidence="1">
    <location>
        <begin position="93"/>
        <end position="118"/>
    </location>
</feature>
<organism evidence="2 3">
    <name type="scientific">Candidatus Sungiibacteriota bacterium</name>
    <dbReference type="NCBI Taxonomy" id="2750080"/>
    <lineage>
        <taxon>Bacteria</taxon>
        <taxon>Candidatus Sungiibacteriota</taxon>
    </lineage>
</organism>
<keyword evidence="1" id="KW-0812">Transmembrane</keyword>
<dbReference type="Pfam" id="PF18895">
    <property type="entry name" value="T4SS_pilin"/>
    <property type="match status" value="1"/>
</dbReference>
<keyword evidence="1" id="KW-0472">Membrane</keyword>
<gene>
    <name evidence="2" type="ORF">HYT38_01125</name>
</gene>
<keyword evidence="1" id="KW-1133">Transmembrane helix</keyword>
<dbReference type="AlphaFoldDB" id="A0A9D6HTU1"/>
<sequence>LFIVFILLLATPVFVGAQDDVGGGGGDDVSGGGDVITITNPLGYDTIPEVLNRIIDFLALLAAPIAVLMLVWAAYLFVLAGTSPDNVKKAKSIILYVVVGLMVLGLSKAIVSVTLSVLNTPAPPP</sequence>
<dbReference type="InterPro" id="IPR043993">
    <property type="entry name" value="T4SS_pilin"/>
</dbReference>
<protein>
    <submittedName>
        <fullName evidence="2">Uncharacterized protein</fullName>
    </submittedName>
</protein>
<comment type="caution">
    <text evidence="2">The sequence shown here is derived from an EMBL/GenBank/DDBJ whole genome shotgun (WGS) entry which is preliminary data.</text>
</comment>
<dbReference type="GO" id="GO:0016020">
    <property type="term" value="C:membrane"/>
    <property type="evidence" value="ECO:0007669"/>
    <property type="project" value="InterPro"/>
</dbReference>
<reference evidence="2" key="1">
    <citation type="submission" date="2020-07" db="EMBL/GenBank/DDBJ databases">
        <title>Huge and variable diversity of episymbiotic CPR bacteria and DPANN archaea in groundwater ecosystems.</title>
        <authorList>
            <person name="He C.Y."/>
            <person name="Keren R."/>
            <person name="Whittaker M."/>
            <person name="Farag I.F."/>
            <person name="Doudna J."/>
            <person name="Cate J.H.D."/>
            <person name="Banfield J.F."/>
        </authorList>
    </citation>
    <scope>NUCLEOTIDE SEQUENCE</scope>
    <source>
        <strain evidence="2">NC_groundwater_191_Ag_S-0.1um_45_8</strain>
    </source>
</reference>
<feature type="non-terminal residue" evidence="2">
    <location>
        <position position="1"/>
    </location>
</feature>
<feature type="transmembrane region" description="Helical" evidence="1">
    <location>
        <begin position="57"/>
        <end position="81"/>
    </location>
</feature>
<dbReference type="EMBL" id="JACOYY010000034">
    <property type="protein sequence ID" value="MBI2052265.1"/>
    <property type="molecule type" value="Genomic_DNA"/>
</dbReference>
<dbReference type="GO" id="GO:0015297">
    <property type="term" value="F:antiporter activity"/>
    <property type="evidence" value="ECO:0007669"/>
    <property type="project" value="InterPro"/>
</dbReference>